<dbReference type="Pfam" id="PF11350">
    <property type="entry name" value="DUF3152"/>
    <property type="match status" value="1"/>
</dbReference>
<proteinExistence type="predicted"/>
<evidence type="ECO:0000259" key="3">
    <source>
        <dbReference type="Pfam" id="PF11350"/>
    </source>
</evidence>
<keyword evidence="2" id="KW-0812">Transmembrane</keyword>
<dbReference type="OrthoDB" id="9779865at2"/>
<evidence type="ECO:0000313" key="4">
    <source>
        <dbReference type="EMBL" id="SDC98897.1"/>
    </source>
</evidence>
<name>A0A1G6R4H0_9PSEU</name>
<dbReference type="STRING" id="1271860.SAMN05216174_106110"/>
<dbReference type="RefSeq" id="WP_091450526.1">
    <property type="nucleotide sequence ID" value="NZ_FMZZ01000006.1"/>
</dbReference>
<keyword evidence="2" id="KW-1133">Transmembrane helix</keyword>
<feature type="compositionally biased region" description="Basic and acidic residues" evidence="1">
    <location>
        <begin position="1"/>
        <end position="10"/>
    </location>
</feature>
<organism evidence="4 5">
    <name type="scientific">Actinokineospora iranica</name>
    <dbReference type="NCBI Taxonomy" id="1271860"/>
    <lineage>
        <taxon>Bacteria</taxon>
        <taxon>Bacillati</taxon>
        <taxon>Actinomycetota</taxon>
        <taxon>Actinomycetes</taxon>
        <taxon>Pseudonocardiales</taxon>
        <taxon>Pseudonocardiaceae</taxon>
        <taxon>Actinokineospora</taxon>
    </lineage>
</organism>
<gene>
    <name evidence="4" type="ORF">SAMN05216174_106110</name>
</gene>
<keyword evidence="5" id="KW-1185">Reference proteome</keyword>
<sequence>MTQGRRETASRRSRSASGGERGAADTAGDRYRAGARRTTAEPLTASWEPELPKRERPRGVLRTYGWRVYALPVMLAVTGLVLVQTAGEKSTQVTADAASTANQLAADAGAPVVTEQRATPVDLNIPTAELPNGGAFTQAGAGTWHGVPGSGPKVGTGQKFYTYTVEVEDGIDLSALGGDAAFATLVDSTLAEPRGWTSLGQIAVQRVEPDFPNPSFRISLTTPDTAHRPDMCGHSIPYEASCYLGGTQKRVMINLARWVRGAVAFGGDMTSYRQYAINHEVGHAFRNGHVGCPEAGALAPVMMQQSFGVANDYVAQLNQAVNLHEVKADGLVCKPNAWPNPQARPAG</sequence>
<evidence type="ECO:0000256" key="2">
    <source>
        <dbReference type="SAM" id="Phobius"/>
    </source>
</evidence>
<dbReference type="EMBL" id="FMZZ01000006">
    <property type="protein sequence ID" value="SDC98897.1"/>
    <property type="molecule type" value="Genomic_DNA"/>
</dbReference>
<keyword evidence="2" id="KW-0472">Membrane</keyword>
<reference evidence="5" key="1">
    <citation type="submission" date="2016-10" db="EMBL/GenBank/DDBJ databases">
        <authorList>
            <person name="Varghese N."/>
            <person name="Submissions S."/>
        </authorList>
    </citation>
    <scope>NUCLEOTIDE SEQUENCE [LARGE SCALE GENOMIC DNA]</scope>
    <source>
        <strain evidence="5">IBRC-M 10403</strain>
    </source>
</reference>
<protein>
    <recommendedName>
        <fullName evidence="3">DUF3152 domain-containing protein</fullName>
    </recommendedName>
</protein>
<dbReference type="AlphaFoldDB" id="A0A1G6R4H0"/>
<dbReference type="SUPFAM" id="SSF55486">
    <property type="entry name" value="Metalloproteases ('zincins'), catalytic domain"/>
    <property type="match status" value="1"/>
</dbReference>
<feature type="region of interest" description="Disordered" evidence="1">
    <location>
        <begin position="1"/>
        <end position="51"/>
    </location>
</feature>
<evidence type="ECO:0000313" key="5">
    <source>
        <dbReference type="Proteomes" id="UP000199501"/>
    </source>
</evidence>
<accession>A0A1G6R4H0</accession>
<dbReference type="Proteomes" id="UP000199501">
    <property type="component" value="Unassembled WGS sequence"/>
</dbReference>
<evidence type="ECO:0000256" key="1">
    <source>
        <dbReference type="SAM" id="MobiDB-lite"/>
    </source>
</evidence>
<feature type="transmembrane region" description="Helical" evidence="2">
    <location>
        <begin position="64"/>
        <end position="83"/>
    </location>
</feature>
<dbReference type="InterPro" id="IPR022603">
    <property type="entry name" value="DUF3152"/>
</dbReference>
<feature type="domain" description="DUF3152" evidence="3">
    <location>
        <begin position="130"/>
        <end position="341"/>
    </location>
</feature>